<dbReference type="InterPro" id="IPR001611">
    <property type="entry name" value="Leu-rich_rpt"/>
</dbReference>
<evidence type="ECO:0000259" key="2">
    <source>
        <dbReference type="Pfam" id="PF23598"/>
    </source>
</evidence>
<dbReference type="Pfam" id="PF23598">
    <property type="entry name" value="LRR_14"/>
    <property type="match status" value="1"/>
</dbReference>
<evidence type="ECO:0000256" key="1">
    <source>
        <dbReference type="ARBA" id="ARBA00022737"/>
    </source>
</evidence>
<dbReference type="PANTHER" id="PTHR12904:SF23">
    <property type="entry name" value="PROTEIN ZER-1 HOMOLOG"/>
    <property type="match status" value="1"/>
</dbReference>
<protein>
    <submittedName>
        <fullName evidence="3">F-box protein</fullName>
    </submittedName>
</protein>
<dbReference type="InterPro" id="IPR055414">
    <property type="entry name" value="LRR_R13L4/SHOC2-like"/>
</dbReference>
<gene>
    <name evidence="3" type="ORF">MA16_Dca015745</name>
</gene>
<proteinExistence type="predicted"/>
<dbReference type="InterPro" id="IPR032675">
    <property type="entry name" value="LRR_dom_sf"/>
</dbReference>
<keyword evidence="4" id="KW-1185">Reference proteome</keyword>
<accession>A0A2I0WHS6</accession>
<keyword evidence="1" id="KW-0677">Repeat</keyword>
<dbReference type="PANTHER" id="PTHR12904">
    <property type="match status" value="1"/>
</dbReference>
<feature type="domain" description="Disease resistance R13L4/SHOC-2-like LRR" evidence="2">
    <location>
        <begin position="175"/>
        <end position="407"/>
    </location>
</feature>
<dbReference type="SMART" id="SM00367">
    <property type="entry name" value="LRR_CC"/>
    <property type="match status" value="7"/>
</dbReference>
<dbReference type="AlphaFoldDB" id="A0A2I0WHS6"/>
<organism evidence="3 4">
    <name type="scientific">Dendrobium catenatum</name>
    <dbReference type="NCBI Taxonomy" id="906689"/>
    <lineage>
        <taxon>Eukaryota</taxon>
        <taxon>Viridiplantae</taxon>
        <taxon>Streptophyta</taxon>
        <taxon>Embryophyta</taxon>
        <taxon>Tracheophyta</taxon>
        <taxon>Spermatophyta</taxon>
        <taxon>Magnoliopsida</taxon>
        <taxon>Liliopsida</taxon>
        <taxon>Asparagales</taxon>
        <taxon>Orchidaceae</taxon>
        <taxon>Epidendroideae</taxon>
        <taxon>Malaxideae</taxon>
        <taxon>Dendrobiinae</taxon>
        <taxon>Dendrobium</taxon>
    </lineage>
</organism>
<dbReference type="EMBL" id="KZ502628">
    <property type="protein sequence ID" value="PKU75223.1"/>
    <property type="molecule type" value="Genomic_DNA"/>
</dbReference>
<dbReference type="SUPFAM" id="SSF52058">
    <property type="entry name" value="L domain-like"/>
    <property type="match status" value="2"/>
</dbReference>
<evidence type="ECO:0000313" key="4">
    <source>
        <dbReference type="Proteomes" id="UP000233837"/>
    </source>
</evidence>
<dbReference type="InterPro" id="IPR051341">
    <property type="entry name" value="Zyg-11_UBL_adapter"/>
</dbReference>
<dbReference type="OrthoDB" id="550575at2759"/>
<dbReference type="Gene3D" id="3.80.10.10">
    <property type="entry name" value="Ribonuclease Inhibitor"/>
    <property type="match status" value="3"/>
</dbReference>
<name>A0A2I0WHS6_9ASPA</name>
<reference evidence="3 4" key="2">
    <citation type="journal article" date="2017" name="Nature">
        <title>The Apostasia genome and the evolution of orchids.</title>
        <authorList>
            <person name="Zhang G.Q."/>
            <person name="Liu K.W."/>
            <person name="Li Z."/>
            <person name="Lohaus R."/>
            <person name="Hsiao Y.Y."/>
            <person name="Niu S.C."/>
            <person name="Wang J.Y."/>
            <person name="Lin Y.C."/>
            <person name="Xu Q."/>
            <person name="Chen L.J."/>
            <person name="Yoshida K."/>
            <person name="Fujiwara S."/>
            <person name="Wang Z.W."/>
            <person name="Zhang Y.Q."/>
            <person name="Mitsuda N."/>
            <person name="Wang M."/>
            <person name="Liu G.H."/>
            <person name="Pecoraro L."/>
            <person name="Huang H.X."/>
            <person name="Xiao X.J."/>
            <person name="Lin M."/>
            <person name="Wu X.Y."/>
            <person name="Wu W.L."/>
            <person name="Chen Y.Y."/>
            <person name="Chang S.B."/>
            <person name="Sakamoto S."/>
            <person name="Ohme-Takagi M."/>
            <person name="Yagi M."/>
            <person name="Zeng S.J."/>
            <person name="Shen C.Y."/>
            <person name="Yeh C.M."/>
            <person name="Luo Y.B."/>
            <person name="Tsai W.C."/>
            <person name="Van de Peer Y."/>
            <person name="Liu Z.J."/>
        </authorList>
    </citation>
    <scope>NUCLEOTIDE SEQUENCE [LARGE SCALE GENOMIC DNA]</scope>
    <source>
        <tissue evidence="3">The whole plant</tissue>
    </source>
</reference>
<reference evidence="3 4" key="1">
    <citation type="journal article" date="2016" name="Sci. Rep.">
        <title>The Dendrobium catenatum Lindl. genome sequence provides insights into polysaccharide synthase, floral development and adaptive evolution.</title>
        <authorList>
            <person name="Zhang G.Q."/>
            <person name="Xu Q."/>
            <person name="Bian C."/>
            <person name="Tsai W.C."/>
            <person name="Yeh C.M."/>
            <person name="Liu K.W."/>
            <person name="Yoshida K."/>
            <person name="Zhang L.S."/>
            <person name="Chang S.B."/>
            <person name="Chen F."/>
            <person name="Shi Y."/>
            <person name="Su Y.Y."/>
            <person name="Zhang Y.Q."/>
            <person name="Chen L.J."/>
            <person name="Yin Y."/>
            <person name="Lin M."/>
            <person name="Huang H."/>
            <person name="Deng H."/>
            <person name="Wang Z.W."/>
            <person name="Zhu S.L."/>
            <person name="Zhao X."/>
            <person name="Deng C."/>
            <person name="Niu S.C."/>
            <person name="Huang J."/>
            <person name="Wang M."/>
            <person name="Liu G.H."/>
            <person name="Yang H.J."/>
            <person name="Xiao X.J."/>
            <person name="Hsiao Y.Y."/>
            <person name="Wu W.L."/>
            <person name="Chen Y.Y."/>
            <person name="Mitsuda N."/>
            <person name="Ohme-Takagi M."/>
            <person name="Luo Y.B."/>
            <person name="Van de Peer Y."/>
            <person name="Liu Z.J."/>
        </authorList>
    </citation>
    <scope>NUCLEOTIDE SEQUENCE [LARGE SCALE GENOMIC DNA]</scope>
    <source>
        <tissue evidence="3">The whole plant</tissue>
    </source>
</reference>
<dbReference type="Pfam" id="PF13516">
    <property type="entry name" value="LRR_6"/>
    <property type="match status" value="1"/>
</dbReference>
<evidence type="ECO:0000313" key="3">
    <source>
        <dbReference type="EMBL" id="PKU75223.1"/>
    </source>
</evidence>
<dbReference type="Proteomes" id="UP000233837">
    <property type="component" value="Unassembled WGS sequence"/>
</dbReference>
<sequence length="611" mass="68288">MFTVHFESLFRVQEEGKKRGEMEKGKGLVDLCIEAATACSESVDIWRRQRRTLERLPFQLADDLFRRLHSRRLLSPSILEIFQFCVNEVDLRGESCVDAEWMVYLSAFRYLHSLNIADCKNVNNFSLWHLSGHSSLKELDLSRCSKITDAGIKHLLSIATLEKLCVSETGLTADGVLSLSSFVNLRVLDLGGIPVTDTALSSLQVLTQLEHLDLWGSEISNVGAATFEKFPMLRILNIAWTKVTRMPILSIACLNMSNCTIHSIVDGDNTATATLSKLIITGATFIDADQVFSILQLSCLKFLDISCSNIGSFNFLVNLRNLEHLNLRYSQITDGLMEQVASAGEKLRYLNLSNTKITSHALSVLVGCVPNLENISLSHTLVDDTSLAYISMTSSLQLVDLSHTRIRGFVDSGRENSDKMLSLSALQNLTNLRSLNLEDTKVMDEALQPLSLLTELVCLYLKSDFLTEISLHAIASLQKLKFLGFRGAVLTDYGLLSYRPPPLLCVFDLRGCWLLSANAVSSFCKKYQQVQVRHAHVNNPFEDEIVSYGSSASFITTKVPLSRPRTVKSSNTSFVDERMKYSTEELLQLENSTGLSFMLKDLDLLPEILRK</sequence>
<dbReference type="InterPro" id="IPR006553">
    <property type="entry name" value="Leu-rich_rpt_Cys-con_subtyp"/>
</dbReference>